<evidence type="ECO:0000313" key="1">
    <source>
        <dbReference type="EMBL" id="KKU64353.1"/>
    </source>
</evidence>
<name>A0A0G1UDZ9_9BACT</name>
<reference evidence="1 2" key="1">
    <citation type="journal article" date="2015" name="Nature">
        <title>rRNA introns, odd ribosomes, and small enigmatic genomes across a large radiation of phyla.</title>
        <authorList>
            <person name="Brown C.T."/>
            <person name="Hug L.A."/>
            <person name="Thomas B.C."/>
            <person name="Sharon I."/>
            <person name="Castelle C.J."/>
            <person name="Singh A."/>
            <person name="Wilkins M.J."/>
            <person name="Williams K.H."/>
            <person name="Banfield J.F."/>
        </authorList>
    </citation>
    <scope>NUCLEOTIDE SEQUENCE [LARGE SCALE GENOMIC DNA]</scope>
</reference>
<proteinExistence type="predicted"/>
<protein>
    <submittedName>
        <fullName evidence="1">Uncharacterized protein</fullName>
    </submittedName>
</protein>
<evidence type="ECO:0000313" key="2">
    <source>
        <dbReference type="Proteomes" id="UP000034364"/>
    </source>
</evidence>
<comment type="caution">
    <text evidence="1">The sequence shown here is derived from an EMBL/GenBank/DDBJ whole genome shotgun (WGS) entry which is preliminary data.</text>
</comment>
<organism evidence="1 2">
    <name type="scientific">Candidatus Amesbacteria bacterium GW2011_GWA1_47_16</name>
    <dbReference type="NCBI Taxonomy" id="1618353"/>
    <lineage>
        <taxon>Bacteria</taxon>
        <taxon>Candidatus Amesiibacteriota</taxon>
    </lineage>
</organism>
<sequence>MLREVLAFEGIVRTFFTLGVRFNKHTRHKIIFMSVV</sequence>
<dbReference type="AlphaFoldDB" id="A0A0G1UDZ9"/>
<dbReference type="EMBL" id="LCNV01000009">
    <property type="protein sequence ID" value="KKU64353.1"/>
    <property type="molecule type" value="Genomic_DNA"/>
</dbReference>
<accession>A0A0G1UDZ9</accession>
<gene>
    <name evidence="1" type="ORF">UX87_C0009G0035</name>
</gene>
<dbReference type="Proteomes" id="UP000034364">
    <property type="component" value="Unassembled WGS sequence"/>
</dbReference>